<dbReference type="PANTHER" id="PTHR24148">
    <property type="entry name" value="ANKYRIN REPEAT DOMAIN-CONTAINING PROTEIN 39 HOMOLOG-RELATED"/>
    <property type="match status" value="1"/>
</dbReference>
<evidence type="ECO:0000256" key="1">
    <source>
        <dbReference type="SAM" id="MobiDB-lite"/>
    </source>
</evidence>
<feature type="compositionally biased region" description="Polar residues" evidence="1">
    <location>
        <begin position="61"/>
        <end position="70"/>
    </location>
</feature>
<dbReference type="EMBL" id="MU839829">
    <property type="protein sequence ID" value="KAK1758115.1"/>
    <property type="molecule type" value="Genomic_DNA"/>
</dbReference>
<dbReference type="InterPro" id="IPR010730">
    <property type="entry name" value="HET"/>
</dbReference>
<evidence type="ECO:0000259" key="2">
    <source>
        <dbReference type="Pfam" id="PF06985"/>
    </source>
</evidence>
<reference evidence="3" key="1">
    <citation type="submission" date="2023-06" db="EMBL/GenBank/DDBJ databases">
        <title>Genome-scale phylogeny and comparative genomics of the fungal order Sordariales.</title>
        <authorList>
            <consortium name="Lawrence Berkeley National Laboratory"/>
            <person name="Hensen N."/>
            <person name="Bonometti L."/>
            <person name="Westerberg I."/>
            <person name="Brannstrom I.O."/>
            <person name="Guillou S."/>
            <person name="Cros-Aarteil S."/>
            <person name="Calhoun S."/>
            <person name="Haridas S."/>
            <person name="Kuo A."/>
            <person name="Mondo S."/>
            <person name="Pangilinan J."/>
            <person name="Riley R."/>
            <person name="Labutti K."/>
            <person name="Andreopoulos B."/>
            <person name="Lipzen A."/>
            <person name="Chen C."/>
            <person name="Yanf M."/>
            <person name="Daum C."/>
            <person name="Ng V."/>
            <person name="Clum A."/>
            <person name="Steindorff A."/>
            <person name="Ohm R."/>
            <person name="Martin F."/>
            <person name="Silar P."/>
            <person name="Natvig D."/>
            <person name="Lalanne C."/>
            <person name="Gautier V."/>
            <person name="Ament-Velasquez S.L."/>
            <person name="Kruys A."/>
            <person name="Hutchinson M.I."/>
            <person name="Powell A.J."/>
            <person name="Barry K."/>
            <person name="Miller A.N."/>
            <person name="Grigoriev I.V."/>
            <person name="Debuchy R."/>
            <person name="Gladieux P."/>
            <person name="Thoren M.H."/>
            <person name="Johannesson H."/>
        </authorList>
    </citation>
    <scope>NUCLEOTIDE SEQUENCE</scope>
    <source>
        <strain evidence="3">PSN4</strain>
    </source>
</reference>
<keyword evidence="4" id="KW-1185">Reference proteome</keyword>
<evidence type="ECO:0000313" key="3">
    <source>
        <dbReference type="EMBL" id="KAK1758115.1"/>
    </source>
</evidence>
<feature type="compositionally biased region" description="Basic and acidic residues" evidence="1">
    <location>
        <begin position="74"/>
        <end position="85"/>
    </location>
</feature>
<dbReference type="PANTHER" id="PTHR24148:SF73">
    <property type="entry name" value="HET DOMAIN PROTEIN (AFU_ORTHOLOGUE AFUA_8G01020)"/>
    <property type="match status" value="1"/>
</dbReference>
<organism evidence="3 4">
    <name type="scientific">Echria macrotheca</name>
    <dbReference type="NCBI Taxonomy" id="438768"/>
    <lineage>
        <taxon>Eukaryota</taxon>
        <taxon>Fungi</taxon>
        <taxon>Dikarya</taxon>
        <taxon>Ascomycota</taxon>
        <taxon>Pezizomycotina</taxon>
        <taxon>Sordariomycetes</taxon>
        <taxon>Sordariomycetidae</taxon>
        <taxon>Sordariales</taxon>
        <taxon>Schizotheciaceae</taxon>
        <taxon>Echria</taxon>
    </lineage>
</organism>
<dbReference type="Proteomes" id="UP001239445">
    <property type="component" value="Unassembled WGS sequence"/>
</dbReference>
<evidence type="ECO:0000313" key="4">
    <source>
        <dbReference type="Proteomes" id="UP001239445"/>
    </source>
</evidence>
<sequence>MAFMKTLYQPLDHQRDCIRLVQLVTTPPPGASLVHCQLRTVSLLEFRSEYAEFVASRDSHTTPSRKTTSLWAAEHADSEKSRSEPGCETTSIPTPSKTAHRFQWGDYAALSYTWGSPDPTHWIVVNGIITPVTESVEVALRSFAQTTSAFNDNSQYGLWIDALCINQSDEAERAAQVAKMRTIYSTAWTVIAWLGEAKATENSDAAFALLRRFAASPETEHDELARKYLETPAPDLSLENAFYGLARLMMRPYWSRLWVVQEIVLGGSATVLRCGGGQQLDWTTFCAGVDVLFRRDMYLLKDRFLANRVKRDGRRDVVWHAYNLHLVHKDLRVLNQHVEEGVVGQQHLGFRRLLDIASHSACRDARDKVFALIGMVHPAIARQVTQSYYSASTPSIFTAVARAYILHSGGLEPLREGNPWGSVGCPTWAADWTWKGRRRYSRVESPVWGAWRARDEDAVDPAGVYKAAGDWPAQFEFIGESLLQCRGFVFDRVVGLGARGVGHFGWDGASIVQGPRSWKPIYGDHTQTARALVETLMLGRGAGAKRLDGRHSAILSLPKTFRAAGPQFKQRGWSWLASQQGYYFRWELWRSTHDGLRLGRSKLADFFTDVIPEGADEDSYNEVYGVFDRSCQERRLMLTEGGRIGWGPDNIIYSDGYQQMWPGDLLCIIFGCSTPLVIRPLGSDGEAFQIVGEAYVHGVMDGEAAKSSGSFEETTFLFS</sequence>
<feature type="domain" description="Heterokaryon incompatibility" evidence="2">
    <location>
        <begin position="107"/>
        <end position="262"/>
    </location>
</feature>
<dbReference type="InterPro" id="IPR052895">
    <property type="entry name" value="HetReg/Transcr_Mod"/>
</dbReference>
<comment type="caution">
    <text evidence="3">The sequence shown here is derived from an EMBL/GenBank/DDBJ whole genome shotgun (WGS) entry which is preliminary data.</text>
</comment>
<feature type="region of interest" description="Disordered" evidence="1">
    <location>
        <begin position="57"/>
        <end position="94"/>
    </location>
</feature>
<dbReference type="Pfam" id="PF26639">
    <property type="entry name" value="Het-6_barrel"/>
    <property type="match status" value="1"/>
</dbReference>
<protein>
    <submittedName>
        <fullName evidence="3">Heterokaryon incompatibility protein-domain-containing protein</fullName>
    </submittedName>
</protein>
<name>A0AAJ0FEF8_9PEZI</name>
<proteinExistence type="predicted"/>
<gene>
    <name evidence="3" type="ORF">QBC47DRAFT_450434</name>
</gene>
<accession>A0AAJ0FEF8</accession>
<dbReference type="Pfam" id="PF06985">
    <property type="entry name" value="HET"/>
    <property type="match status" value="1"/>
</dbReference>
<dbReference type="AlphaFoldDB" id="A0AAJ0FEF8"/>